<keyword evidence="2" id="KW-1185">Reference proteome</keyword>
<dbReference type="SUPFAM" id="SSF53335">
    <property type="entry name" value="S-adenosyl-L-methionine-dependent methyltransferases"/>
    <property type="match status" value="1"/>
</dbReference>
<comment type="caution">
    <text evidence="1">The sequence shown here is derived from an EMBL/GenBank/DDBJ whole genome shotgun (WGS) entry which is preliminary data.</text>
</comment>
<evidence type="ECO:0008006" key="3">
    <source>
        <dbReference type="Google" id="ProtNLM"/>
    </source>
</evidence>
<dbReference type="Gene3D" id="3.40.50.150">
    <property type="entry name" value="Vaccinia Virus protein VP39"/>
    <property type="match status" value="1"/>
</dbReference>
<dbReference type="OrthoDB" id="1442552at2"/>
<dbReference type="Proteomes" id="UP000248745">
    <property type="component" value="Unassembled WGS sequence"/>
</dbReference>
<sequence>MENKNRDYSTISPSAKALILMKGLTNIPYAKETATLISLPEKYVQDYSSREMFYWARVLHFEYRYWSIDQLLADIPHKNILELSSGFSFRGLAVIQKEEVHYIDTDLPNIIEAKEHFTETLKGNNFQAKGTLEILPLNALDEEGVRDTTNHFPPGEIVIVNEGLLMYLGMPEKEKLCSIIRKILQERGGYWITADIYIKNEYSNDRTGMTDELNQFFQQHNIAENMFDSFEAAESFFNQNGFTLDKEAEMNYQDMTVMPYLLQSATPERMEMAKKQGRIHATWRLKLATPNP</sequence>
<proteinExistence type="predicted"/>
<reference evidence="1 2" key="1">
    <citation type="submission" date="2018-06" db="EMBL/GenBank/DDBJ databases">
        <title>Mucibacter soli gen. nov., sp. nov., a new member of the family Chitinophagaceae producing mucin.</title>
        <authorList>
            <person name="Kim M.-K."/>
            <person name="Park S."/>
            <person name="Kim T.-S."/>
            <person name="Joung Y."/>
            <person name="Han J.-H."/>
            <person name="Kim S.B."/>
        </authorList>
    </citation>
    <scope>NUCLEOTIDE SEQUENCE [LARGE SCALE GENOMIC DNA]</scope>
    <source>
        <strain evidence="1 2">R1-15</strain>
    </source>
</reference>
<dbReference type="EMBL" id="QKTW01000002">
    <property type="protein sequence ID" value="PZF74902.1"/>
    <property type="molecule type" value="Genomic_DNA"/>
</dbReference>
<evidence type="ECO:0000313" key="1">
    <source>
        <dbReference type="EMBL" id="PZF74902.1"/>
    </source>
</evidence>
<dbReference type="InterPro" id="IPR029063">
    <property type="entry name" value="SAM-dependent_MTases_sf"/>
</dbReference>
<accession>A0A2W2AMX8</accession>
<organism evidence="1 2">
    <name type="scientific">Taibaiella soli</name>
    <dbReference type="NCBI Taxonomy" id="1649169"/>
    <lineage>
        <taxon>Bacteria</taxon>
        <taxon>Pseudomonadati</taxon>
        <taxon>Bacteroidota</taxon>
        <taxon>Chitinophagia</taxon>
        <taxon>Chitinophagales</taxon>
        <taxon>Chitinophagaceae</taxon>
        <taxon>Taibaiella</taxon>
    </lineage>
</organism>
<dbReference type="AlphaFoldDB" id="A0A2W2AMX8"/>
<gene>
    <name evidence="1" type="ORF">DN068_01520</name>
</gene>
<evidence type="ECO:0000313" key="2">
    <source>
        <dbReference type="Proteomes" id="UP000248745"/>
    </source>
</evidence>
<name>A0A2W2AMX8_9BACT</name>
<dbReference type="RefSeq" id="WP_110997108.1">
    <property type="nucleotide sequence ID" value="NZ_QKTW01000002.1"/>
</dbReference>
<protein>
    <recommendedName>
        <fullName evidence="3">Class I SAM-dependent methyltransferase</fullName>
    </recommendedName>
</protein>